<dbReference type="RefSeq" id="WP_240637321.1">
    <property type="nucleotide sequence ID" value="NZ_BJXL01000164.1"/>
</dbReference>
<dbReference type="AlphaFoldDB" id="A0A511R602"/>
<accession>A0A511R602</accession>
<sequence length="284" mass="31170">MKKSIAWVGAMGLAWALAQEGVGSVPWAVGGVQQPALLRVSELRSLLEPKGVRFNETGILGRYLLEVRFPQTANGLYLRMVSQNEIAYAVFDDLFINLAQVDLGIRTPVRVEGWANPVITIGPTVFKLGTARNPVNPYLGYMYLARKALIDRSDAPPYLAKLLDEDPKARRCLHELQVGDPAGTVYAAASRVWAEANLKAPYDKIPDFAKPAAFHVGAVQNGRIRLLLPGESASYASSLPNWEKARDRETLILIKLSGRVVDLQAEYLVVVPPQGRSRALRCAP</sequence>
<dbReference type="EMBL" id="BJXL01000164">
    <property type="protein sequence ID" value="GEM85039.1"/>
    <property type="molecule type" value="Genomic_DNA"/>
</dbReference>
<comment type="caution">
    <text evidence="1">The sequence shown here is derived from an EMBL/GenBank/DDBJ whole genome shotgun (WGS) entry which is preliminary data.</text>
</comment>
<evidence type="ECO:0000313" key="2">
    <source>
        <dbReference type="Proteomes" id="UP000321197"/>
    </source>
</evidence>
<reference evidence="1 2" key="1">
    <citation type="submission" date="2019-07" db="EMBL/GenBank/DDBJ databases">
        <title>Whole genome shotgun sequence of Meiothermus hypogaeus NBRC 106114.</title>
        <authorList>
            <person name="Hosoyama A."/>
            <person name="Uohara A."/>
            <person name="Ohji S."/>
            <person name="Ichikawa N."/>
        </authorList>
    </citation>
    <scope>NUCLEOTIDE SEQUENCE [LARGE SCALE GENOMIC DNA]</scope>
    <source>
        <strain evidence="1 2">NBRC 106114</strain>
    </source>
</reference>
<evidence type="ECO:0000313" key="1">
    <source>
        <dbReference type="EMBL" id="GEM85039.1"/>
    </source>
</evidence>
<gene>
    <name evidence="1" type="ORF">MHY01S_32050</name>
</gene>
<proteinExistence type="predicted"/>
<name>A0A511R602_9DEIN</name>
<organism evidence="1 2">
    <name type="scientific">Meiothermus hypogaeus NBRC 106114</name>
    <dbReference type="NCBI Taxonomy" id="1227553"/>
    <lineage>
        <taxon>Bacteria</taxon>
        <taxon>Thermotogati</taxon>
        <taxon>Deinococcota</taxon>
        <taxon>Deinococci</taxon>
        <taxon>Thermales</taxon>
        <taxon>Thermaceae</taxon>
        <taxon>Meiothermus</taxon>
    </lineage>
</organism>
<dbReference type="Proteomes" id="UP000321197">
    <property type="component" value="Unassembled WGS sequence"/>
</dbReference>
<protein>
    <submittedName>
        <fullName evidence="1">Uncharacterized protein</fullName>
    </submittedName>
</protein>